<dbReference type="Proteomes" id="UP001367508">
    <property type="component" value="Unassembled WGS sequence"/>
</dbReference>
<gene>
    <name evidence="1" type="ORF">VNO77_44432</name>
</gene>
<accession>A0AAN9JX17</accession>
<comment type="caution">
    <text evidence="1">The sequence shown here is derived from an EMBL/GenBank/DDBJ whole genome shotgun (WGS) entry which is preliminary data.</text>
</comment>
<evidence type="ECO:0000313" key="1">
    <source>
        <dbReference type="EMBL" id="KAK7306488.1"/>
    </source>
</evidence>
<organism evidence="1 2">
    <name type="scientific">Canavalia gladiata</name>
    <name type="common">Sword bean</name>
    <name type="synonym">Dolichos gladiatus</name>
    <dbReference type="NCBI Taxonomy" id="3824"/>
    <lineage>
        <taxon>Eukaryota</taxon>
        <taxon>Viridiplantae</taxon>
        <taxon>Streptophyta</taxon>
        <taxon>Embryophyta</taxon>
        <taxon>Tracheophyta</taxon>
        <taxon>Spermatophyta</taxon>
        <taxon>Magnoliopsida</taxon>
        <taxon>eudicotyledons</taxon>
        <taxon>Gunneridae</taxon>
        <taxon>Pentapetalae</taxon>
        <taxon>rosids</taxon>
        <taxon>fabids</taxon>
        <taxon>Fabales</taxon>
        <taxon>Fabaceae</taxon>
        <taxon>Papilionoideae</taxon>
        <taxon>50 kb inversion clade</taxon>
        <taxon>NPAAA clade</taxon>
        <taxon>indigoferoid/millettioid clade</taxon>
        <taxon>Phaseoleae</taxon>
        <taxon>Canavalia</taxon>
    </lineage>
</organism>
<protein>
    <submittedName>
        <fullName evidence="1">Uncharacterized protein</fullName>
    </submittedName>
</protein>
<name>A0AAN9JX17_CANGL</name>
<dbReference type="AlphaFoldDB" id="A0AAN9JX17"/>
<reference evidence="1 2" key="1">
    <citation type="submission" date="2024-01" db="EMBL/GenBank/DDBJ databases">
        <title>The genomes of 5 underutilized Papilionoideae crops provide insights into root nodulation and disease resistanc.</title>
        <authorList>
            <person name="Jiang F."/>
        </authorList>
    </citation>
    <scope>NUCLEOTIDE SEQUENCE [LARGE SCALE GENOMIC DNA]</scope>
    <source>
        <strain evidence="1">LVBAO_FW01</strain>
        <tissue evidence="1">Leaves</tissue>
    </source>
</reference>
<dbReference type="EMBL" id="JAYMYQ010000011">
    <property type="protein sequence ID" value="KAK7306488.1"/>
    <property type="molecule type" value="Genomic_DNA"/>
</dbReference>
<keyword evidence="2" id="KW-1185">Reference proteome</keyword>
<proteinExistence type="predicted"/>
<sequence>MLLNFAFSSFFVENWSESFELLANMDRDMNFPYLEEKLKNLFLGVRSTFCFRSCVRAFESSKAVSPLSV</sequence>
<evidence type="ECO:0000313" key="2">
    <source>
        <dbReference type="Proteomes" id="UP001367508"/>
    </source>
</evidence>